<evidence type="ECO:0000256" key="1">
    <source>
        <dbReference type="SAM" id="SignalP"/>
    </source>
</evidence>
<dbReference type="Proteomes" id="UP000401717">
    <property type="component" value="Unassembled WGS sequence"/>
</dbReference>
<evidence type="ECO:0000313" key="5">
    <source>
        <dbReference type="Proteomes" id="UP001055303"/>
    </source>
</evidence>
<organism evidence="3 4">
    <name type="scientific">Methylobacterium dankookense</name>
    <dbReference type="NCBI Taxonomy" id="560405"/>
    <lineage>
        <taxon>Bacteria</taxon>
        <taxon>Pseudomonadati</taxon>
        <taxon>Pseudomonadota</taxon>
        <taxon>Alphaproteobacteria</taxon>
        <taxon>Hyphomicrobiales</taxon>
        <taxon>Methylobacteriaceae</taxon>
        <taxon>Methylobacterium</taxon>
    </lineage>
</organism>
<proteinExistence type="predicted"/>
<dbReference type="Proteomes" id="UP001055303">
    <property type="component" value="Unassembled WGS sequence"/>
</dbReference>
<sequence length="240" mass="24681">MQRILMWSSALLAMAGAARAADWYTGAEPAGRDAWIVAVDASTTVSSQGAQFAGATATAAPGGDLLTSGPRLRVDALIGSYRVQGGGATLGTQAEGAVMAGYAWASPEAVLAAYLGLDARRNELASAGRVTEAGGVGIKAALDLYARPTAFTMIHATASYASPFNAYYGRVRAGVAAFAGGYVGPEFALLGDDVYRQWRVGAHLSGMQLGALQLGLSGGYLQDQARKGGFYATLDLRTGF</sequence>
<reference evidence="2" key="3">
    <citation type="submission" date="2021-08" db="EMBL/GenBank/DDBJ databases">
        <authorList>
            <person name="Tani A."/>
            <person name="Ola A."/>
            <person name="Ogura Y."/>
            <person name="Katsura K."/>
            <person name="Hayashi T."/>
        </authorList>
    </citation>
    <scope>NUCLEOTIDE SEQUENCE</scope>
    <source>
        <strain evidence="2">DSM 22415</strain>
    </source>
</reference>
<evidence type="ECO:0000313" key="4">
    <source>
        <dbReference type="Proteomes" id="UP000401717"/>
    </source>
</evidence>
<dbReference type="OrthoDB" id="8479338at2"/>
<gene>
    <name evidence="2" type="ORF">IFDJLNFL_1264</name>
    <name evidence="3" type="ORF">MTDSW087_01935</name>
</gene>
<evidence type="ECO:0008006" key="6">
    <source>
        <dbReference type="Google" id="ProtNLM"/>
    </source>
</evidence>
<dbReference type="EMBL" id="BPQI01000028">
    <property type="protein sequence ID" value="GJD55379.1"/>
    <property type="molecule type" value="Genomic_DNA"/>
</dbReference>
<reference evidence="2" key="2">
    <citation type="journal article" date="2021" name="Front. Microbiol.">
        <title>Comprehensive Comparative Genomics and Phenotyping of Methylobacterium Species.</title>
        <authorList>
            <person name="Alessa O."/>
            <person name="Ogura Y."/>
            <person name="Fujitani Y."/>
            <person name="Takami H."/>
            <person name="Hayashi T."/>
            <person name="Sahin N."/>
            <person name="Tani A."/>
        </authorList>
    </citation>
    <scope>NUCLEOTIDE SEQUENCE</scope>
    <source>
        <strain evidence="2">DSM 22415</strain>
    </source>
</reference>
<keyword evidence="5" id="KW-1185">Reference proteome</keyword>
<feature type="chain" id="PRO_5022091029" description="Cellulose biosynthesis protein BcsS" evidence="1">
    <location>
        <begin position="21"/>
        <end position="240"/>
    </location>
</feature>
<protein>
    <recommendedName>
        <fullName evidence="6">Cellulose biosynthesis protein BcsS</fullName>
    </recommendedName>
</protein>
<accession>A0A564FWV4</accession>
<evidence type="ECO:0000313" key="3">
    <source>
        <dbReference type="EMBL" id="VUF12246.1"/>
    </source>
</evidence>
<dbReference type="InterPro" id="IPR031485">
    <property type="entry name" value="CBP_BcsS"/>
</dbReference>
<feature type="signal peptide" evidence="1">
    <location>
        <begin position="1"/>
        <end position="20"/>
    </location>
</feature>
<keyword evidence="1" id="KW-0732">Signal</keyword>
<dbReference type="AlphaFoldDB" id="A0A564FWV4"/>
<reference evidence="3 4" key="1">
    <citation type="submission" date="2019-06" db="EMBL/GenBank/DDBJ databases">
        <authorList>
            <person name="Rodrigo-Torres L."/>
            <person name="Arahal R. D."/>
            <person name="Lucena T."/>
        </authorList>
    </citation>
    <scope>NUCLEOTIDE SEQUENCE [LARGE SCALE GENOMIC DNA]</scope>
    <source>
        <strain evidence="3 4">SW08-7</strain>
    </source>
</reference>
<dbReference type="EMBL" id="CABFVH010000009">
    <property type="protein sequence ID" value="VUF12246.1"/>
    <property type="molecule type" value="Genomic_DNA"/>
</dbReference>
<evidence type="ECO:0000313" key="2">
    <source>
        <dbReference type="EMBL" id="GJD55379.1"/>
    </source>
</evidence>
<name>A0A564FWV4_9HYPH</name>
<dbReference type="Pfam" id="PF17036">
    <property type="entry name" value="CBP_BcsS"/>
    <property type="match status" value="1"/>
</dbReference>